<dbReference type="Proteomes" id="UP000813461">
    <property type="component" value="Unassembled WGS sequence"/>
</dbReference>
<protein>
    <submittedName>
        <fullName evidence="1">Uncharacterized protein</fullName>
    </submittedName>
</protein>
<sequence>MSSQNHGVELCLKFNFCPPATLSISNPSASPLKLIATIHQTSSVFPGRPVTILTKYSCLDTTPREDAFRKGDMHSPELAFSSTRQVDGSAKVLNLRPTKRITFHRMSGDPDLAKRPEDPDTPGFTFITIPPVGKGSVQVAWELSAERLMSSLGDDSTSLQEKLEHFLRVGDTYHVWPGNLSIRWWSFGSLEDPEGLKGKKISRFSFSDDLGLDREKGADESEEVVSKMQDLIDLHNVNKLSSRSAVEGEEKPDIKKMREEGICTYLEYIADFVPLPSGWAFGEPPGRLKMIAQDDDKVATFKIVE</sequence>
<accession>A0A8K0RCJ1</accession>
<dbReference type="EMBL" id="JAGMVJ010000004">
    <property type="protein sequence ID" value="KAH7091392.1"/>
    <property type="molecule type" value="Genomic_DNA"/>
</dbReference>
<organism evidence="1 2">
    <name type="scientific">Paraphoma chrysanthemicola</name>
    <dbReference type="NCBI Taxonomy" id="798071"/>
    <lineage>
        <taxon>Eukaryota</taxon>
        <taxon>Fungi</taxon>
        <taxon>Dikarya</taxon>
        <taxon>Ascomycota</taxon>
        <taxon>Pezizomycotina</taxon>
        <taxon>Dothideomycetes</taxon>
        <taxon>Pleosporomycetidae</taxon>
        <taxon>Pleosporales</taxon>
        <taxon>Pleosporineae</taxon>
        <taxon>Phaeosphaeriaceae</taxon>
        <taxon>Paraphoma</taxon>
    </lineage>
</organism>
<comment type="caution">
    <text evidence="1">The sequence shown here is derived from an EMBL/GenBank/DDBJ whole genome shotgun (WGS) entry which is preliminary data.</text>
</comment>
<gene>
    <name evidence="1" type="ORF">FB567DRAFT_436278</name>
</gene>
<dbReference type="OrthoDB" id="3701173at2759"/>
<keyword evidence="2" id="KW-1185">Reference proteome</keyword>
<proteinExistence type="predicted"/>
<reference evidence="1" key="1">
    <citation type="journal article" date="2021" name="Nat. Commun.">
        <title>Genetic determinants of endophytism in the Arabidopsis root mycobiome.</title>
        <authorList>
            <person name="Mesny F."/>
            <person name="Miyauchi S."/>
            <person name="Thiergart T."/>
            <person name="Pickel B."/>
            <person name="Atanasova L."/>
            <person name="Karlsson M."/>
            <person name="Huettel B."/>
            <person name="Barry K.W."/>
            <person name="Haridas S."/>
            <person name="Chen C."/>
            <person name="Bauer D."/>
            <person name="Andreopoulos W."/>
            <person name="Pangilinan J."/>
            <person name="LaButti K."/>
            <person name="Riley R."/>
            <person name="Lipzen A."/>
            <person name="Clum A."/>
            <person name="Drula E."/>
            <person name="Henrissat B."/>
            <person name="Kohler A."/>
            <person name="Grigoriev I.V."/>
            <person name="Martin F.M."/>
            <person name="Hacquard S."/>
        </authorList>
    </citation>
    <scope>NUCLEOTIDE SEQUENCE</scope>
    <source>
        <strain evidence="1">MPI-SDFR-AT-0120</strain>
    </source>
</reference>
<evidence type="ECO:0000313" key="1">
    <source>
        <dbReference type="EMBL" id="KAH7091392.1"/>
    </source>
</evidence>
<name>A0A8K0RCJ1_9PLEO</name>
<evidence type="ECO:0000313" key="2">
    <source>
        <dbReference type="Proteomes" id="UP000813461"/>
    </source>
</evidence>
<dbReference type="AlphaFoldDB" id="A0A8K0RCJ1"/>